<dbReference type="STRING" id="694327.DFW101_2588"/>
<keyword evidence="2" id="KW-1185">Reference proteome</keyword>
<protein>
    <submittedName>
        <fullName evidence="1">Uncharacterized protein</fullName>
    </submittedName>
</protein>
<dbReference type="AlphaFoldDB" id="G7Q8I0"/>
<evidence type="ECO:0000313" key="2">
    <source>
        <dbReference type="Proteomes" id="UP000004662"/>
    </source>
</evidence>
<proteinExistence type="predicted"/>
<dbReference type="Proteomes" id="UP000004662">
    <property type="component" value="Chromosome"/>
</dbReference>
<organism evidence="1 2">
    <name type="scientific">Solidesulfovibrio carbinoliphilus subsp. oakridgensis</name>
    <dbReference type="NCBI Taxonomy" id="694327"/>
    <lineage>
        <taxon>Bacteria</taxon>
        <taxon>Pseudomonadati</taxon>
        <taxon>Thermodesulfobacteriota</taxon>
        <taxon>Desulfovibrionia</taxon>
        <taxon>Desulfovibrionales</taxon>
        <taxon>Desulfovibrionaceae</taxon>
        <taxon>Solidesulfovibrio</taxon>
    </lineage>
</organism>
<sequence length="161" mass="16990">MLVDYAEILSRLEQALARHFAASPSILNVPGVSAALKLDPFYYLALRPAFGELLGKWAGVTPSRAEEALSRTGNLVLGPGHVRYPQPLAVYEEGTRQVLKLAADFVPAEWIDRAVAMYGGQSGPLPVAGLRLVSGQKAALDAFFAGKTPLAGLAFGDPAGT</sequence>
<name>G7Q8I0_9BACT</name>
<accession>G7Q8I0</accession>
<dbReference type="RefSeq" id="WP_009181964.1">
    <property type="nucleotide sequence ID" value="NZ_CM001368.1"/>
</dbReference>
<evidence type="ECO:0000313" key="1">
    <source>
        <dbReference type="EMBL" id="EHJ48592.1"/>
    </source>
</evidence>
<dbReference type="HOGENOM" id="CLU_1641071_0_0_7"/>
<dbReference type="EMBL" id="CM001368">
    <property type="protein sequence ID" value="EHJ48592.1"/>
    <property type="molecule type" value="Genomic_DNA"/>
</dbReference>
<gene>
    <name evidence="1" type="ORF">DFW101_2588</name>
</gene>
<reference evidence="2" key="1">
    <citation type="journal article" date="2015" name="Genome Announc.">
        <title>High-Quality Draft Genome Sequence of Desulfovibrio carbinoliphilus FW-101-2B, an Organic Acid-Oxidizing Sulfate-Reducing Bacterium Isolated from Uranium(VI)-Contaminated Groundwater.</title>
        <authorList>
            <person name="Ramsay B.D."/>
            <person name="Hwang C."/>
            <person name="Woo H.L."/>
            <person name="Carroll S.L."/>
            <person name="Lucas S."/>
            <person name="Han J."/>
            <person name="Lapidus A.L."/>
            <person name="Cheng J.F."/>
            <person name="Goodwin L.A."/>
            <person name="Pitluck S."/>
            <person name="Peters L."/>
            <person name="Chertkov O."/>
            <person name="Held B."/>
            <person name="Detter J.C."/>
            <person name="Han C.S."/>
            <person name="Tapia R."/>
            <person name="Land M.L."/>
            <person name="Hauser L.J."/>
            <person name="Kyrpides N.C."/>
            <person name="Ivanova N.N."/>
            <person name="Mikhailova N."/>
            <person name="Pagani I."/>
            <person name="Woyke T."/>
            <person name="Arkin A.P."/>
            <person name="Dehal P."/>
            <person name="Chivian D."/>
            <person name="Criddle C.S."/>
            <person name="Wu W."/>
            <person name="Chakraborty R."/>
            <person name="Hazen T.C."/>
            <person name="Fields M.W."/>
        </authorList>
    </citation>
    <scope>NUCLEOTIDE SEQUENCE [LARGE SCALE GENOMIC DNA]</scope>
    <source>
        <strain evidence="2">FW-101-2B</strain>
    </source>
</reference>
<dbReference type="OrthoDB" id="5459073at2"/>
<dbReference type="eggNOG" id="ENOG50347ZE">
    <property type="taxonomic scope" value="Bacteria"/>
</dbReference>